<dbReference type="CDD" id="cd03215">
    <property type="entry name" value="ABC_Carb_Monos_II"/>
    <property type="match status" value="1"/>
</dbReference>
<organism evidence="8 9">
    <name type="scientific">Oricola thermophila</name>
    <dbReference type="NCBI Taxonomy" id="2742145"/>
    <lineage>
        <taxon>Bacteria</taxon>
        <taxon>Pseudomonadati</taxon>
        <taxon>Pseudomonadota</taxon>
        <taxon>Alphaproteobacteria</taxon>
        <taxon>Hyphomicrobiales</taxon>
        <taxon>Ahrensiaceae</taxon>
        <taxon>Oricola</taxon>
    </lineage>
</organism>
<dbReference type="InterPro" id="IPR050107">
    <property type="entry name" value="ABC_carbohydrate_import_ATPase"/>
</dbReference>
<name>A0A6N1VHB0_9HYPH</name>
<dbReference type="InterPro" id="IPR003439">
    <property type="entry name" value="ABC_transporter-like_ATP-bd"/>
</dbReference>
<gene>
    <name evidence="8" type="ORF">HTY61_11790</name>
</gene>
<dbReference type="KEGG" id="orm:HTY61_11790"/>
<dbReference type="InterPro" id="IPR017871">
    <property type="entry name" value="ABC_transporter-like_CS"/>
</dbReference>
<protein>
    <submittedName>
        <fullName evidence="8">Sugar ABC transporter ATP-binding protein</fullName>
    </submittedName>
</protein>
<dbReference type="EMBL" id="CP054836">
    <property type="protein sequence ID" value="QKV19085.1"/>
    <property type="molecule type" value="Genomic_DNA"/>
</dbReference>
<evidence type="ECO:0000256" key="6">
    <source>
        <dbReference type="ARBA" id="ARBA00022840"/>
    </source>
</evidence>
<keyword evidence="9" id="KW-1185">Reference proteome</keyword>
<evidence type="ECO:0000259" key="7">
    <source>
        <dbReference type="PROSITE" id="PS50893"/>
    </source>
</evidence>
<dbReference type="AlphaFoldDB" id="A0A6N1VHB0"/>
<dbReference type="PROSITE" id="PS50893">
    <property type="entry name" value="ABC_TRANSPORTER_2"/>
    <property type="match status" value="1"/>
</dbReference>
<evidence type="ECO:0000256" key="4">
    <source>
        <dbReference type="ARBA" id="ARBA00022737"/>
    </source>
</evidence>
<dbReference type="PROSITE" id="PS00211">
    <property type="entry name" value="ABC_TRANSPORTER_1"/>
    <property type="match status" value="1"/>
</dbReference>
<evidence type="ECO:0000256" key="3">
    <source>
        <dbReference type="ARBA" id="ARBA00022597"/>
    </source>
</evidence>
<keyword evidence="5" id="KW-0547">Nucleotide-binding</keyword>
<sequence>MTMAAASSPLIASDLVLKPGARPVTHAFGAGRITCLAGLDGHGQEAFLETLAGWNQPAGGAVRVRNSDREDTVRGGRQAHRLGIAYLPRDRRSNGIFPSLSILDNFAICSAGRDNVAGLASMSRRKRRFAKYRDMLSVVAGQPENPITSLSGGNQQKVLIARLLATDPRILLLNDPTRGVDVATRQTLYGIFRKLAQEGMTLVLVSTEIEEAVELSDEVVVFRDHAISAVLSGHDKTNHNVLSAMFGENA</sequence>
<proteinExistence type="inferred from homology"/>
<keyword evidence="6 8" id="KW-0067">ATP-binding</keyword>
<dbReference type="Proteomes" id="UP000509367">
    <property type="component" value="Chromosome"/>
</dbReference>
<evidence type="ECO:0000256" key="5">
    <source>
        <dbReference type="ARBA" id="ARBA00022741"/>
    </source>
</evidence>
<keyword evidence="2" id="KW-0813">Transport</keyword>
<dbReference type="GO" id="GO:0005524">
    <property type="term" value="F:ATP binding"/>
    <property type="evidence" value="ECO:0007669"/>
    <property type="project" value="UniProtKB-KW"/>
</dbReference>
<dbReference type="RefSeq" id="WP_175276977.1">
    <property type="nucleotide sequence ID" value="NZ_CP054836.1"/>
</dbReference>
<evidence type="ECO:0000313" key="9">
    <source>
        <dbReference type="Proteomes" id="UP000509367"/>
    </source>
</evidence>
<keyword evidence="3" id="KW-0762">Sugar transport</keyword>
<dbReference type="Gene3D" id="3.40.50.300">
    <property type="entry name" value="P-loop containing nucleotide triphosphate hydrolases"/>
    <property type="match status" value="1"/>
</dbReference>
<accession>A0A6N1VHB0</accession>
<evidence type="ECO:0000256" key="1">
    <source>
        <dbReference type="ARBA" id="ARBA00005417"/>
    </source>
</evidence>
<evidence type="ECO:0000256" key="2">
    <source>
        <dbReference type="ARBA" id="ARBA00022448"/>
    </source>
</evidence>
<dbReference type="InterPro" id="IPR027417">
    <property type="entry name" value="P-loop_NTPase"/>
</dbReference>
<dbReference type="SUPFAM" id="SSF52540">
    <property type="entry name" value="P-loop containing nucleoside triphosphate hydrolases"/>
    <property type="match status" value="1"/>
</dbReference>
<keyword evidence="4" id="KW-0677">Repeat</keyword>
<dbReference type="PANTHER" id="PTHR43790">
    <property type="entry name" value="CARBOHYDRATE TRANSPORT ATP-BINDING PROTEIN MG119-RELATED"/>
    <property type="match status" value="1"/>
</dbReference>
<dbReference type="GO" id="GO:0016887">
    <property type="term" value="F:ATP hydrolysis activity"/>
    <property type="evidence" value="ECO:0007669"/>
    <property type="project" value="InterPro"/>
</dbReference>
<comment type="similarity">
    <text evidence="1">Belongs to the ABC transporter superfamily.</text>
</comment>
<dbReference type="Pfam" id="PF00005">
    <property type="entry name" value="ABC_tran"/>
    <property type="match status" value="1"/>
</dbReference>
<dbReference type="PANTHER" id="PTHR43790:SF9">
    <property type="entry name" value="GALACTOFURANOSE TRANSPORTER ATP-BINDING PROTEIN YTFR"/>
    <property type="match status" value="1"/>
</dbReference>
<reference evidence="8 9" key="1">
    <citation type="submission" date="2020-06" db="EMBL/GenBank/DDBJ databases">
        <title>Oricola thermophila sp. nov. isolated from a tidal sediments.</title>
        <authorList>
            <person name="Kwon K.K."/>
            <person name="Yang S.-H."/>
            <person name="Park M.-J."/>
        </authorList>
    </citation>
    <scope>NUCLEOTIDE SEQUENCE [LARGE SCALE GENOMIC DNA]</scope>
    <source>
        <strain evidence="8 9">MEBiC13590</strain>
    </source>
</reference>
<feature type="domain" description="ABC transporter" evidence="7">
    <location>
        <begin position="5"/>
        <end position="249"/>
    </location>
</feature>
<evidence type="ECO:0000313" key="8">
    <source>
        <dbReference type="EMBL" id="QKV19085.1"/>
    </source>
</evidence>